<dbReference type="SUPFAM" id="SSF53850">
    <property type="entry name" value="Periplasmic binding protein-like II"/>
    <property type="match status" value="1"/>
</dbReference>
<dbReference type="RefSeq" id="WP_130651465.1">
    <property type="nucleotide sequence ID" value="NZ_BMHA01000002.1"/>
</dbReference>
<dbReference type="InterPro" id="IPR006059">
    <property type="entry name" value="SBP"/>
</dbReference>
<dbReference type="EMBL" id="BMHA01000002">
    <property type="protein sequence ID" value="GGI03725.1"/>
    <property type="molecule type" value="Genomic_DNA"/>
</dbReference>
<dbReference type="PANTHER" id="PTHR43649:SF14">
    <property type="entry name" value="BLR3389 PROTEIN"/>
    <property type="match status" value="1"/>
</dbReference>
<comment type="caution">
    <text evidence="1">The sequence shown here is derived from an EMBL/GenBank/DDBJ whole genome shotgun (WGS) entry which is preliminary data.</text>
</comment>
<dbReference type="Proteomes" id="UP000650511">
    <property type="component" value="Unassembled WGS sequence"/>
</dbReference>
<protein>
    <recommendedName>
        <fullName evidence="3">Extracellular solute-binding protein</fullName>
    </recommendedName>
</protein>
<reference evidence="1" key="2">
    <citation type="submission" date="2020-09" db="EMBL/GenBank/DDBJ databases">
        <authorList>
            <person name="Sun Q."/>
            <person name="Zhou Y."/>
        </authorList>
    </citation>
    <scope>NUCLEOTIDE SEQUENCE</scope>
    <source>
        <strain evidence="1">CGMCC 1.14988</strain>
    </source>
</reference>
<sequence>MGSGNWYGVPNYAEFVMFYYNQDLFEEHGVEVPTTLAELEAAMDTFVTEGVTPLAFSGSEYPAQQVWYQLALSQGDRSLVDAFQLYEGELDFTNDAFTYGADKLTEWVDAGYVSTDAIGLPAEDMGTAFISGQHPLMLSGTWWYGRLMDEIDGFEWSSFLFPESELYPGSSGNLWVIPEGASNKDLAYEFIDITMRPEIQNILGNEGGLPVAAEADAITDPKNQELVEHFNRINEQDGLAFYPDWPVPGYYDTLVANTQDLVSGRASTEQFLTSIEQPWRDHVATLAR</sequence>
<organism evidence="1 2">
    <name type="scientific">Egicoccus halophilus</name>
    <dbReference type="NCBI Taxonomy" id="1670830"/>
    <lineage>
        <taxon>Bacteria</taxon>
        <taxon>Bacillati</taxon>
        <taxon>Actinomycetota</taxon>
        <taxon>Nitriliruptoria</taxon>
        <taxon>Egicoccales</taxon>
        <taxon>Egicoccaceae</taxon>
        <taxon>Egicoccus</taxon>
    </lineage>
</organism>
<reference evidence="1" key="1">
    <citation type="journal article" date="2014" name="Int. J. Syst. Evol. Microbiol.">
        <title>Complete genome sequence of Corynebacterium casei LMG S-19264T (=DSM 44701T), isolated from a smear-ripened cheese.</title>
        <authorList>
            <consortium name="US DOE Joint Genome Institute (JGI-PGF)"/>
            <person name="Walter F."/>
            <person name="Albersmeier A."/>
            <person name="Kalinowski J."/>
            <person name="Ruckert C."/>
        </authorList>
    </citation>
    <scope>NUCLEOTIDE SEQUENCE</scope>
    <source>
        <strain evidence="1">CGMCC 1.14988</strain>
    </source>
</reference>
<dbReference type="Pfam" id="PF01547">
    <property type="entry name" value="SBP_bac_1"/>
    <property type="match status" value="1"/>
</dbReference>
<dbReference type="AlphaFoldDB" id="A0A8J3ABX7"/>
<keyword evidence="2" id="KW-1185">Reference proteome</keyword>
<accession>A0A8J3ABX7</accession>
<evidence type="ECO:0000313" key="2">
    <source>
        <dbReference type="Proteomes" id="UP000650511"/>
    </source>
</evidence>
<dbReference type="OrthoDB" id="358201at2"/>
<dbReference type="InterPro" id="IPR050490">
    <property type="entry name" value="Bact_solute-bd_prot1"/>
</dbReference>
<gene>
    <name evidence="1" type="ORF">GCM10011354_05470</name>
</gene>
<proteinExistence type="predicted"/>
<evidence type="ECO:0000313" key="1">
    <source>
        <dbReference type="EMBL" id="GGI03725.1"/>
    </source>
</evidence>
<dbReference type="PANTHER" id="PTHR43649">
    <property type="entry name" value="ARABINOSE-BINDING PROTEIN-RELATED"/>
    <property type="match status" value="1"/>
</dbReference>
<evidence type="ECO:0008006" key="3">
    <source>
        <dbReference type="Google" id="ProtNLM"/>
    </source>
</evidence>
<name>A0A8J3ABX7_9ACTN</name>
<dbReference type="Gene3D" id="3.40.190.10">
    <property type="entry name" value="Periplasmic binding protein-like II"/>
    <property type="match status" value="2"/>
</dbReference>